<comment type="caution">
    <text evidence="2">The sequence shown here is derived from an EMBL/GenBank/DDBJ whole genome shotgun (WGS) entry which is preliminary data.</text>
</comment>
<dbReference type="EMBL" id="JBHUFZ010000011">
    <property type="protein sequence ID" value="MFD1889576.1"/>
    <property type="molecule type" value="Genomic_DNA"/>
</dbReference>
<dbReference type="Proteomes" id="UP001597326">
    <property type="component" value="Unassembled WGS sequence"/>
</dbReference>
<feature type="region of interest" description="Disordered" evidence="1">
    <location>
        <begin position="63"/>
        <end position="101"/>
    </location>
</feature>
<keyword evidence="3" id="KW-1185">Reference proteome</keyword>
<accession>A0ABW4RTP6</accession>
<evidence type="ECO:0000313" key="2">
    <source>
        <dbReference type="EMBL" id="MFD1889576.1"/>
    </source>
</evidence>
<evidence type="ECO:0000313" key="3">
    <source>
        <dbReference type="Proteomes" id="UP001597326"/>
    </source>
</evidence>
<sequence>MQFTTPPGGVLTNQVGAITGDVDARIAEDGTVRIRYLGAEEEYTVAGGRADTTLDVVVARLANDPGPDADGNPLATSLATQPVPDDGFIDDEPERLGDQLL</sequence>
<gene>
    <name evidence="2" type="ORF">ACFSCS_05145</name>
</gene>
<organism evidence="2 3">
    <name type="scientific">Luteococcus peritonei</name>
    <dbReference type="NCBI Taxonomy" id="88874"/>
    <lineage>
        <taxon>Bacteria</taxon>
        <taxon>Bacillati</taxon>
        <taxon>Actinomycetota</taxon>
        <taxon>Actinomycetes</taxon>
        <taxon>Propionibacteriales</taxon>
        <taxon>Propionibacteriaceae</taxon>
        <taxon>Luteococcus</taxon>
    </lineage>
</organism>
<proteinExistence type="predicted"/>
<evidence type="ECO:0000256" key="1">
    <source>
        <dbReference type="SAM" id="MobiDB-lite"/>
    </source>
</evidence>
<reference evidence="3" key="1">
    <citation type="journal article" date="2019" name="Int. J. Syst. Evol. Microbiol.">
        <title>The Global Catalogue of Microorganisms (GCM) 10K type strain sequencing project: providing services to taxonomists for standard genome sequencing and annotation.</title>
        <authorList>
            <consortium name="The Broad Institute Genomics Platform"/>
            <consortium name="The Broad Institute Genome Sequencing Center for Infectious Disease"/>
            <person name="Wu L."/>
            <person name="Ma J."/>
        </authorList>
    </citation>
    <scope>NUCLEOTIDE SEQUENCE [LARGE SCALE GENOMIC DNA]</scope>
    <source>
        <strain evidence="3">CAIM 431</strain>
    </source>
</reference>
<name>A0ABW4RTP6_9ACTN</name>
<dbReference type="RefSeq" id="WP_343872610.1">
    <property type="nucleotide sequence ID" value="NZ_BAAAIX010000009.1"/>
</dbReference>
<protein>
    <submittedName>
        <fullName evidence="2">Uncharacterized protein</fullName>
    </submittedName>
</protein>